<keyword evidence="11" id="KW-1185">Reference proteome</keyword>
<dbReference type="OrthoDB" id="10016527at2759"/>
<reference evidence="12" key="1">
    <citation type="submission" date="2016-06" db="UniProtKB">
        <authorList>
            <consortium name="WormBaseParasite"/>
        </authorList>
    </citation>
    <scope>IDENTIFICATION</scope>
</reference>
<name>A0A183D3Q7_9BILA</name>
<evidence type="ECO:0000256" key="2">
    <source>
        <dbReference type="ARBA" id="ARBA00022527"/>
    </source>
</evidence>
<proteinExistence type="predicted"/>
<dbReference type="AlphaFoldDB" id="A0A183D3Q7"/>
<organism evidence="12">
    <name type="scientific">Gongylonema pulchrum</name>
    <dbReference type="NCBI Taxonomy" id="637853"/>
    <lineage>
        <taxon>Eukaryota</taxon>
        <taxon>Metazoa</taxon>
        <taxon>Ecdysozoa</taxon>
        <taxon>Nematoda</taxon>
        <taxon>Chromadorea</taxon>
        <taxon>Rhabditida</taxon>
        <taxon>Spirurina</taxon>
        <taxon>Spiruromorpha</taxon>
        <taxon>Spiruroidea</taxon>
        <taxon>Gongylonematidae</taxon>
        <taxon>Gongylonema</taxon>
    </lineage>
</organism>
<gene>
    <name evidence="10" type="ORF">GPUH_LOCUS3349</name>
</gene>
<dbReference type="PANTHER" id="PTHR47167:SF4">
    <property type="entry name" value="SERINE_THREONINE-PROTEIN KINASE TAO"/>
    <property type="match status" value="1"/>
</dbReference>
<evidence type="ECO:0000256" key="7">
    <source>
        <dbReference type="ARBA" id="ARBA00047899"/>
    </source>
</evidence>
<sequence>MLFKELKERHVMRSAYESALKETKAALNARRSKAEVDFSRDQKITLENEIRRLRRSRMIALHNLVEKLAADELTLKARQLETSHALLRKHHEQTKELESALLSESQRMKRRHLERQHEAETSNQLQYNQRVADELAKRHALQSKQQPKELKTKELQIRKQYRQAVKTQLRQSKLLQAQVPLLVFLENGHFNASYAAATMQNAICQNFVFVSNSY</sequence>
<comment type="catalytic activity">
    <reaction evidence="7">
        <text>L-threonyl-[protein] + ATP = O-phospho-L-threonyl-[protein] + ADP + H(+)</text>
        <dbReference type="Rhea" id="RHEA:46608"/>
        <dbReference type="Rhea" id="RHEA-COMP:11060"/>
        <dbReference type="Rhea" id="RHEA-COMP:11605"/>
        <dbReference type="ChEBI" id="CHEBI:15378"/>
        <dbReference type="ChEBI" id="CHEBI:30013"/>
        <dbReference type="ChEBI" id="CHEBI:30616"/>
        <dbReference type="ChEBI" id="CHEBI:61977"/>
        <dbReference type="ChEBI" id="CHEBI:456216"/>
        <dbReference type="EC" id="2.7.11.1"/>
    </reaction>
</comment>
<dbReference type="EMBL" id="UYRT01005666">
    <property type="protein sequence ID" value="VDK39165.1"/>
    <property type="molecule type" value="Genomic_DNA"/>
</dbReference>
<evidence type="ECO:0000256" key="4">
    <source>
        <dbReference type="ARBA" id="ARBA00022741"/>
    </source>
</evidence>
<evidence type="ECO:0000313" key="11">
    <source>
        <dbReference type="Proteomes" id="UP000271098"/>
    </source>
</evidence>
<dbReference type="GO" id="GO:0005524">
    <property type="term" value="F:ATP binding"/>
    <property type="evidence" value="ECO:0007669"/>
    <property type="project" value="UniProtKB-KW"/>
</dbReference>
<evidence type="ECO:0000256" key="3">
    <source>
        <dbReference type="ARBA" id="ARBA00022679"/>
    </source>
</evidence>
<protein>
    <recommendedName>
        <fullName evidence="1">non-specific serine/threonine protein kinase</fullName>
        <ecNumber evidence="1">2.7.11.1</ecNumber>
    </recommendedName>
</protein>
<dbReference type="InterPro" id="IPR051234">
    <property type="entry name" value="TAO_STE20_kinase"/>
</dbReference>
<keyword evidence="5" id="KW-0418">Kinase</keyword>
<evidence type="ECO:0000313" key="10">
    <source>
        <dbReference type="EMBL" id="VDK39165.1"/>
    </source>
</evidence>
<evidence type="ECO:0000256" key="1">
    <source>
        <dbReference type="ARBA" id="ARBA00012513"/>
    </source>
</evidence>
<dbReference type="Proteomes" id="UP000271098">
    <property type="component" value="Unassembled WGS sequence"/>
</dbReference>
<reference evidence="10 11" key="2">
    <citation type="submission" date="2018-11" db="EMBL/GenBank/DDBJ databases">
        <authorList>
            <consortium name="Pathogen Informatics"/>
        </authorList>
    </citation>
    <scope>NUCLEOTIDE SEQUENCE [LARGE SCALE GENOMIC DNA]</scope>
</reference>
<evidence type="ECO:0000256" key="6">
    <source>
        <dbReference type="ARBA" id="ARBA00022840"/>
    </source>
</evidence>
<evidence type="ECO:0000256" key="5">
    <source>
        <dbReference type="ARBA" id="ARBA00022777"/>
    </source>
</evidence>
<dbReference type="PANTHER" id="PTHR47167">
    <property type="entry name" value="SERINE/THREONINE-PROTEIN KINASE TAO1-LIKE PROTEIN"/>
    <property type="match status" value="1"/>
</dbReference>
<keyword evidence="4" id="KW-0547">Nucleotide-binding</keyword>
<dbReference type="GO" id="GO:0004674">
    <property type="term" value="F:protein serine/threonine kinase activity"/>
    <property type="evidence" value="ECO:0007669"/>
    <property type="project" value="UniProtKB-KW"/>
</dbReference>
<dbReference type="GO" id="GO:0005737">
    <property type="term" value="C:cytoplasm"/>
    <property type="evidence" value="ECO:0007669"/>
    <property type="project" value="TreeGrafter"/>
</dbReference>
<keyword evidence="6" id="KW-0067">ATP-binding</keyword>
<dbReference type="EC" id="2.7.11.1" evidence="1"/>
<keyword evidence="3" id="KW-0808">Transferase</keyword>
<evidence type="ECO:0000256" key="8">
    <source>
        <dbReference type="ARBA" id="ARBA00048679"/>
    </source>
</evidence>
<dbReference type="WBParaSite" id="GPUH_0000335401-mRNA-1">
    <property type="protein sequence ID" value="GPUH_0000335401-mRNA-1"/>
    <property type="gene ID" value="GPUH_0000335401"/>
</dbReference>
<feature type="region of interest" description="Disordered" evidence="9">
    <location>
        <begin position="105"/>
        <end position="124"/>
    </location>
</feature>
<accession>A0A183D3Q7</accession>
<comment type="catalytic activity">
    <reaction evidence="8">
        <text>L-seryl-[protein] + ATP = O-phospho-L-seryl-[protein] + ADP + H(+)</text>
        <dbReference type="Rhea" id="RHEA:17989"/>
        <dbReference type="Rhea" id="RHEA-COMP:9863"/>
        <dbReference type="Rhea" id="RHEA-COMP:11604"/>
        <dbReference type="ChEBI" id="CHEBI:15378"/>
        <dbReference type="ChEBI" id="CHEBI:29999"/>
        <dbReference type="ChEBI" id="CHEBI:30616"/>
        <dbReference type="ChEBI" id="CHEBI:83421"/>
        <dbReference type="ChEBI" id="CHEBI:456216"/>
        <dbReference type="EC" id="2.7.11.1"/>
    </reaction>
</comment>
<keyword evidence="2" id="KW-0723">Serine/threonine-protein kinase</keyword>
<evidence type="ECO:0000313" key="12">
    <source>
        <dbReference type="WBParaSite" id="GPUH_0000335401-mRNA-1"/>
    </source>
</evidence>
<evidence type="ECO:0000256" key="9">
    <source>
        <dbReference type="SAM" id="MobiDB-lite"/>
    </source>
</evidence>